<accession>A0A4R5VK73</accession>
<evidence type="ECO:0000313" key="2">
    <source>
        <dbReference type="Proteomes" id="UP000295132"/>
    </source>
</evidence>
<dbReference type="AlphaFoldDB" id="A0A4R5VK73"/>
<name>A0A4R5VK73_9BACI</name>
<sequence>MKKSTKYEGGSLFTIRFPNTTPDIVLDTLNELKEEHGREFTSKIIDLWNNMFSEGKQVNDNHFLHLQLPVFLTEEQRKTLASKEFQDMMSSLAYFLLTKTITPALQNAPIYFGSAPINAATVVPVPTVGQQAITEEKSEIKMDESTEIETVNQEVSEEALSFASKYLFDDDDE</sequence>
<comment type="caution">
    <text evidence="1">The sequence shown here is derived from an EMBL/GenBank/DDBJ whole genome shotgun (WGS) entry which is preliminary data.</text>
</comment>
<evidence type="ECO:0000313" key="1">
    <source>
        <dbReference type="EMBL" id="TDK58150.1"/>
    </source>
</evidence>
<dbReference type="RefSeq" id="WP_133338991.1">
    <property type="nucleotide sequence ID" value="NZ_SMYO01000017.1"/>
</dbReference>
<gene>
    <name evidence="1" type="ORF">E2K98_24865</name>
</gene>
<proteinExistence type="predicted"/>
<protein>
    <submittedName>
        <fullName evidence="1">Uncharacterized protein</fullName>
    </submittedName>
</protein>
<reference evidence="1 2" key="1">
    <citation type="submission" date="2019-03" db="EMBL/GenBank/DDBJ databases">
        <title>Bacillus niacini sp. nov. a Nicotinate-Metabolizing Mesophile Isolated from Soil.</title>
        <authorList>
            <person name="Zhang G."/>
        </authorList>
    </citation>
    <scope>NUCLEOTIDE SEQUENCE [LARGE SCALE GENOMIC DNA]</scope>
    <source>
        <strain evidence="1 2">WN066</strain>
    </source>
</reference>
<organism evidence="1 2">
    <name type="scientific">Bacillus salipaludis</name>
    <dbReference type="NCBI Taxonomy" id="2547811"/>
    <lineage>
        <taxon>Bacteria</taxon>
        <taxon>Bacillati</taxon>
        <taxon>Bacillota</taxon>
        <taxon>Bacilli</taxon>
        <taxon>Bacillales</taxon>
        <taxon>Bacillaceae</taxon>
        <taxon>Bacillus</taxon>
    </lineage>
</organism>
<dbReference type="Proteomes" id="UP000295132">
    <property type="component" value="Unassembled WGS sequence"/>
</dbReference>
<dbReference type="EMBL" id="SMYO01000017">
    <property type="protein sequence ID" value="TDK58150.1"/>
    <property type="molecule type" value="Genomic_DNA"/>
</dbReference>